<keyword evidence="9 18" id="KW-0999">Mitochondrion inner membrane</keyword>
<evidence type="ECO:0000256" key="11">
    <source>
        <dbReference type="ARBA" id="ARBA00022982"/>
    </source>
</evidence>
<feature type="transmembrane region" description="Helical" evidence="18">
    <location>
        <begin position="199"/>
        <end position="222"/>
    </location>
</feature>
<evidence type="ECO:0000256" key="3">
    <source>
        <dbReference type="ARBA" id="ARBA00007012"/>
    </source>
</evidence>
<feature type="transmembrane region" description="Helical" evidence="18">
    <location>
        <begin position="313"/>
        <end position="333"/>
    </location>
</feature>
<evidence type="ECO:0000256" key="14">
    <source>
        <dbReference type="ARBA" id="ARBA00023075"/>
    </source>
</evidence>
<evidence type="ECO:0000256" key="13">
    <source>
        <dbReference type="ARBA" id="ARBA00023027"/>
    </source>
</evidence>
<dbReference type="PANTHER" id="PTHR46552:SF1">
    <property type="entry name" value="NADH-UBIQUINONE OXIDOREDUCTASE CHAIN 2"/>
    <property type="match status" value="1"/>
</dbReference>
<feature type="transmembrane region" description="Helical" evidence="18">
    <location>
        <begin position="149"/>
        <end position="168"/>
    </location>
</feature>
<proteinExistence type="inferred from homology"/>
<dbReference type="Pfam" id="PF00361">
    <property type="entry name" value="Proton_antipo_M"/>
    <property type="match status" value="1"/>
</dbReference>
<keyword evidence="13 18" id="KW-0520">NAD</keyword>
<organism evidence="20">
    <name type="scientific">Staphylinidae sp. BMNH 1274708</name>
    <dbReference type="NCBI Taxonomy" id="1796600"/>
    <lineage>
        <taxon>Eukaryota</taxon>
        <taxon>Metazoa</taxon>
        <taxon>Ecdysozoa</taxon>
        <taxon>Arthropoda</taxon>
        <taxon>Hexapoda</taxon>
        <taxon>Insecta</taxon>
        <taxon>Pterygota</taxon>
        <taxon>Neoptera</taxon>
        <taxon>Endopterygota</taxon>
        <taxon>Coleoptera</taxon>
        <taxon>Polyphaga</taxon>
        <taxon>Staphyliniformia</taxon>
        <taxon>Staphylinidae</taxon>
    </lineage>
</organism>
<evidence type="ECO:0000256" key="15">
    <source>
        <dbReference type="ARBA" id="ARBA00023128"/>
    </source>
</evidence>
<evidence type="ECO:0000259" key="19">
    <source>
        <dbReference type="Pfam" id="PF00361"/>
    </source>
</evidence>
<comment type="similarity">
    <text evidence="3 18">Belongs to the complex I subunit 2 family.</text>
</comment>
<evidence type="ECO:0000256" key="1">
    <source>
        <dbReference type="ARBA" id="ARBA00003257"/>
    </source>
</evidence>
<dbReference type="EMBL" id="KT696251">
    <property type="protein sequence ID" value="AML26586.1"/>
    <property type="molecule type" value="Genomic_DNA"/>
</dbReference>
<evidence type="ECO:0000256" key="12">
    <source>
        <dbReference type="ARBA" id="ARBA00022989"/>
    </source>
</evidence>
<feature type="transmembrane region" description="Helical" evidence="18">
    <location>
        <begin position="93"/>
        <end position="112"/>
    </location>
</feature>
<geneLocation type="mitochondrion" evidence="20"/>
<evidence type="ECO:0000256" key="2">
    <source>
        <dbReference type="ARBA" id="ARBA00004448"/>
    </source>
</evidence>
<keyword evidence="10 18" id="KW-1278">Translocase</keyword>
<feature type="domain" description="NADH:quinone oxidoreductase/Mrp antiporter transmembrane" evidence="19">
    <location>
        <begin position="32"/>
        <end position="285"/>
    </location>
</feature>
<keyword evidence="16 18" id="KW-0472">Membrane</keyword>
<keyword evidence="8 18" id="KW-0812">Transmembrane</keyword>
<keyword evidence="12 18" id="KW-1133">Transmembrane helix</keyword>
<accession>A0A126TG80</accession>
<evidence type="ECO:0000256" key="10">
    <source>
        <dbReference type="ARBA" id="ARBA00022967"/>
    </source>
</evidence>
<dbReference type="PRINTS" id="PR01436">
    <property type="entry name" value="NADHDHGNASE2"/>
</dbReference>
<sequence>MILFFLMNFKFWKLIFYLILLMSVSITISTYSWFNMWIGLEINMLTIIPLMNNTKNMYMTESSLKYFIVQAMASSLLLLSIIMMSIYQKNFKILLLMNSSLLIKLGSAPFHFWFPEVMEGQMWIMNYILLTLQKISPFMLLNYNMNMPYFFSIIIIMNMMVSMLLGLNQISLRKIMTFSSINHIAWMIAAIFFMKTIWIFYFLIYMFMLMNIIYIFDLLNIFYIKQLIKINLPLYFKMLILMNFFSLGGLPPFIGFLPKWLTIQSLINYNFTTLMVMMVILTLFTLFYYIRLMISSLIMMSNSFLMKYSINKLIIMMMWINLLSLSLIFMIFMN</sequence>
<evidence type="ECO:0000256" key="9">
    <source>
        <dbReference type="ARBA" id="ARBA00022792"/>
    </source>
</evidence>
<dbReference type="GO" id="GO:0006120">
    <property type="term" value="P:mitochondrial electron transport, NADH to ubiquinone"/>
    <property type="evidence" value="ECO:0007669"/>
    <property type="project" value="InterPro"/>
</dbReference>
<keyword evidence="7 18" id="KW-0679">Respiratory chain</keyword>
<reference evidence="20" key="1">
    <citation type="submission" date="2015-09" db="EMBL/GenBank/DDBJ databases">
        <title>Capturing the unknown biodiversity of arthropods in tropical forests using metagenomics.</title>
        <authorList>
            <person name="Andujar C."/>
            <person name="Creedy T.J."/>
            <person name="Garner B."/>
            <person name="Canty R."/>
            <person name="Warner H.B."/>
            <person name="Lipecki J."/>
            <person name="Crampton-Platt A."/>
            <person name="Gabrielli M."/>
            <person name="Croydon-Veleslavov I.A."/>
            <person name="Lim J.L."/>
            <person name="Linard B."/>
            <person name="Vogler A."/>
        </authorList>
    </citation>
    <scope>NUCLEOTIDE SEQUENCE</scope>
</reference>
<dbReference type="PANTHER" id="PTHR46552">
    <property type="entry name" value="NADH-UBIQUINONE OXIDOREDUCTASE CHAIN 2"/>
    <property type="match status" value="1"/>
</dbReference>
<dbReference type="GO" id="GO:0005743">
    <property type="term" value="C:mitochondrial inner membrane"/>
    <property type="evidence" value="ECO:0007669"/>
    <property type="project" value="UniProtKB-SubCell"/>
</dbReference>
<name>A0A126TG80_9COLE</name>
<evidence type="ECO:0000256" key="8">
    <source>
        <dbReference type="ARBA" id="ARBA00022692"/>
    </source>
</evidence>
<dbReference type="EC" id="7.1.1.2" evidence="4 18"/>
<keyword evidence="14 18" id="KW-0830">Ubiquinone</keyword>
<dbReference type="AlphaFoldDB" id="A0A126TG80"/>
<dbReference type="InterPro" id="IPR050175">
    <property type="entry name" value="Complex_I_Subunit_2"/>
</dbReference>
<protein>
    <recommendedName>
        <fullName evidence="5 18">NADH-ubiquinone oxidoreductase chain 2</fullName>
        <ecNumber evidence="4 18">7.1.1.2</ecNumber>
    </recommendedName>
</protein>
<evidence type="ECO:0000313" key="20">
    <source>
        <dbReference type="EMBL" id="AML26586.1"/>
    </source>
</evidence>
<evidence type="ECO:0000256" key="16">
    <source>
        <dbReference type="ARBA" id="ARBA00023136"/>
    </source>
</evidence>
<evidence type="ECO:0000256" key="17">
    <source>
        <dbReference type="ARBA" id="ARBA00049551"/>
    </source>
</evidence>
<comment type="catalytic activity">
    <reaction evidence="17 18">
        <text>a ubiquinone + NADH + 5 H(+)(in) = a ubiquinol + NAD(+) + 4 H(+)(out)</text>
        <dbReference type="Rhea" id="RHEA:29091"/>
        <dbReference type="Rhea" id="RHEA-COMP:9565"/>
        <dbReference type="Rhea" id="RHEA-COMP:9566"/>
        <dbReference type="ChEBI" id="CHEBI:15378"/>
        <dbReference type="ChEBI" id="CHEBI:16389"/>
        <dbReference type="ChEBI" id="CHEBI:17976"/>
        <dbReference type="ChEBI" id="CHEBI:57540"/>
        <dbReference type="ChEBI" id="CHEBI:57945"/>
        <dbReference type="EC" id="7.1.1.2"/>
    </reaction>
</comment>
<evidence type="ECO:0000256" key="18">
    <source>
        <dbReference type="RuleBase" id="RU003403"/>
    </source>
</evidence>
<evidence type="ECO:0000256" key="4">
    <source>
        <dbReference type="ARBA" id="ARBA00012944"/>
    </source>
</evidence>
<evidence type="ECO:0000256" key="6">
    <source>
        <dbReference type="ARBA" id="ARBA00022448"/>
    </source>
</evidence>
<dbReference type="InterPro" id="IPR003917">
    <property type="entry name" value="NADH_UbQ_OxRdtase_chain2"/>
</dbReference>
<gene>
    <name evidence="20" type="primary">ND2</name>
</gene>
<evidence type="ECO:0000256" key="7">
    <source>
        <dbReference type="ARBA" id="ARBA00022660"/>
    </source>
</evidence>
<feature type="transmembrane region" description="Helical" evidence="18">
    <location>
        <begin position="175"/>
        <end position="193"/>
    </location>
</feature>
<feature type="transmembrane region" description="Helical" evidence="18">
    <location>
        <begin position="269"/>
        <end position="292"/>
    </location>
</feature>
<evidence type="ECO:0000256" key="5">
    <source>
        <dbReference type="ARBA" id="ARBA00021008"/>
    </source>
</evidence>
<feature type="transmembrane region" description="Helical" evidence="18">
    <location>
        <begin position="12"/>
        <end position="31"/>
    </location>
</feature>
<feature type="transmembrane region" description="Helical" evidence="18">
    <location>
        <begin position="66"/>
        <end position="87"/>
    </location>
</feature>
<keyword evidence="6" id="KW-0813">Transport</keyword>
<dbReference type="GO" id="GO:0008137">
    <property type="term" value="F:NADH dehydrogenase (ubiquinone) activity"/>
    <property type="evidence" value="ECO:0007669"/>
    <property type="project" value="UniProtKB-EC"/>
</dbReference>
<dbReference type="InterPro" id="IPR001750">
    <property type="entry name" value="ND/Mrp_TM"/>
</dbReference>
<feature type="transmembrane region" description="Helical" evidence="18">
    <location>
        <begin position="234"/>
        <end position="257"/>
    </location>
</feature>
<comment type="subcellular location">
    <subcellularLocation>
        <location evidence="2 18">Mitochondrion inner membrane</location>
        <topology evidence="2 18">Multi-pass membrane protein</topology>
    </subcellularLocation>
</comment>
<keyword evidence="11 18" id="KW-0249">Electron transport</keyword>
<comment type="function">
    <text evidence="18">Core subunit of the mitochondrial membrane respiratory chain NADH dehydrogenase (Complex I) which catalyzes electron transfer from NADH through the respiratory chain, using ubiquinone as an electron acceptor. Essential for the catalytic activity and assembly of complex I.</text>
</comment>
<comment type="function">
    <text evidence="1">Core subunit of the mitochondrial membrane respiratory chain NADH dehydrogenase (Complex I) that is believed to belong to the minimal assembly required for catalysis. Complex I functions in the transfer of electrons from NADH to the respiratory chain. The immediate electron acceptor for the enzyme is believed to be ubiquinone.</text>
</comment>
<keyword evidence="15 18" id="KW-0496">Mitochondrion</keyword>